<proteinExistence type="predicted"/>
<gene>
    <name evidence="1" type="ORF">DFH08DRAFT_912737</name>
</gene>
<dbReference type="Pfam" id="PF18758">
    <property type="entry name" value="KDZ"/>
    <property type="match status" value="2"/>
</dbReference>
<protein>
    <submittedName>
        <fullName evidence="1">Uncharacterized protein</fullName>
    </submittedName>
</protein>
<keyword evidence="2" id="KW-1185">Reference proteome</keyword>
<evidence type="ECO:0000313" key="1">
    <source>
        <dbReference type="EMBL" id="KAJ7354143.1"/>
    </source>
</evidence>
<dbReference type="InterPro" id="IPR040521">
    <property type="entry name" value="KDZ"/>
</dbReference>
<evidence type="ECO:0000313" key="2">
    <source>
        <dbReference type="Proteomes" id="UP001218218"/>
    </source>
</evidence>
<dbReference type="Proteomes" id="UP001218218">
    <property type="component" value="Unassembled WGS sequence"/>
</dbReference>
<dbReference type="AlphaFoldDB" id="A0AAD7ABD2"/>
<organism evidence="1 2">
    <name type="scientific">Mycena albidolilacea</name>
    <dbReference type="NCBI Taxonomy" id="1033008"/>
    <lineage>
        <taxon>Eukaryota</taxon>
        <taxon>Fungi</taxon>
        <taxon>Dikarya</taxon>
        <taxon>Basidiomycota</taxon>
        <taxon>Agaricomycotina</taxon>
        <taxon>Agaricomycetes</taxon>
        <taxon>Agaricomycetidae</taxon>
        <taxon>Agaricales</taxon>
        <taxon>Marasmiineae</taxon>
        <taxon>Mycenaceae</taxon>
        <taxon>Mycena</taxon>
    </lineage>
</organism>
<comment type="caution">
    <text evidence="1">The sequence shown here is derived from an EMBL/GenBank/DDBJ whole genome shotgun (WGS) entry which is preliminary data.</text>
</comment>
<name>A0AAD7ABD2_9AGAR</name>
<sequence length="469" mass="52715">MLKRAGRGHDQSGVWGMAAGELAVECTVCWEDASLADQFLYIFFIALNACFRLKRRMILSEIKDPGLGTGWAYVTENLPYQHYLLGVTDQKEMSTCSGLAALDYVNTKFSRGYSTTGVGMGMCARHKFVQPNGVGDLQKGERCISTLTRLTAKSRIERPWASIGAIASSTRVSGPGAWHDTLDNHWNFWNWLKQSVSAILRRRLDAAKKEAASQRVALETFTLQQADRVQRWKQMVEEFEADVTKKNLYEMKISSLTKMEVRLQFAKDKEEGAKLGVPVLHEVTPSGFIAAGLKLEEQQQRVRIQAELKKAGTTRQQINMRTLRSKLNWGIAWFRTLQATYMPAAIQALARRVAPAEELSEHVPLMLPSSLSATERGDGGCTKGVLEVEDSLREAQCQTALPRLRNQLHIKSRLLLYKKHNARNQGMNTCSRTIVVEQEQDPTSFGEACLRIAGNALKVRWPQLKKEDI</sequence>
<accession>A0AAD7ABD2</accession>
<dbReference type="EMBL" id="JARIHO010000010">
    <property type="protein sequence ID" value="KAJ7354143.1"/>
    <property type="molecule type" value="Genomic_DNA"/>
</dbReference>
<reference evidence="1" key="1">
    <citation type="submission" date="2023-03" db="EMBL/GenBank/DDBJ databases">
        <title>Massive genome expansion in bonnet fungi (Mycena s.s.) driven by repeated elements and novel gene families across ecological guilds.</title>
        <authorList>
            <consortium name="Lawrence Berkeley National Laboratory"/>
            <person name="Harder C.B."/>
            <person name="Miyauchi S."/>
            <person name="Viragh M."/>
            <person name="Kuo A."/>
            <person name="Thoen E."/>
            <person name="Andreopoulos B."/>
            <person name="Lu D."/>
            <person name="Skrede I."/>
            <person name="Drula E."/>
            <person name="Henrissat B."/>
            <person name="Morin E."/>
            <person name="Kohler A."/>
            <person name="Barry K."/>
            <person name="LaButti K."/>
            <person name="Morin E."/>
            <person name="Salamov A."/>
            <person name="Lipzen A."/>
            <person name="Mereny Z."/>
            <person name="Hegedus B."/>
            <person name="Baldrian P."/>
            <person name="Stursova M."/>
            <person name="Weitz H."/>
            <person name="Taylor A."/>
            <person name="Grigoriev I.V."/>
            <person name="Nagy L.G."/>
            <person name="Martin F."/>
            <person name="Kauserud H."/>
        </authorList>
    </citation>
    <scope>NUCLEOTIDE SEQUENCE</scope>
    <source>
        <strain evidence="1">CBHHK002</strain>
    </source>
</reference>